<comment type="catalytic activity">
    <reaction evidence="11">
        <text>Na(+)(in) + H(+)(out) = Na(+)(out) + H(+)(in)</text>
        <dbReference type="Rhea" id="RHEA:29419"/>
        <dbReference type="ChEBI" id="CHEBI:15378"/>
        <dbReference type="ChEBI" id="CHEBI:29101"/>
    </reaction>
</comment>
<evidence type="ECO:0000256" key="1">
    <source>
        <dbReference type="ARBA" id="ARBA00004141"/>
    </source>
</evidence>
<evidence type="ECO:0000256" key="3">
    <source>
        <dbReference type="ARBA" id="ARBA00022538"/>
    </source>
</evidence>
<feature type="transmembrane region" description="Helical" evidence="13">
    <location>
        <begin position="304"/>
        <end position="321"/>
    </location>
</feature>
<reference evidence="15" key="2">
    <citation type="submission" date="2021-02" db="EMBL/GenBank/DDBJ databases">
        <authorList>
            <person name="Kimball J.A."/>
            <person name="Haas M.W."/>
            <person name="Macchietto M."/>
            <person name="Kono T."/>
            <person name="Duquette J."/>
            <person name="Shao M."/>
        </authorList>
    </citation>
    <scope>NUCLEOTIDE SEQUENCE</scope>
    <source>
        <tissue evidence="15">Fresh leaf tissue</tissue>
    </source>
</reference>
<dbReference type="Proteomes" id="UP000729402">
    <property type="component" value="Unassembled WGS sequence"/>
</dbReference>
<sequence length="545" mass="59476">MGLDLGALVLKSGGLSVSDHDSIVAINIFVALLCSCIVIGHLLEGNRWVNESITALVMGLITGSVILLVSGGKNSHILVFNEDLFFIYLLPPIIFNAGFQVKKKQFFRNFMTITLFGAVGTLISFVIISLGAMALFKKLDVGPLQLGDYLAIGAIFSATDSVCTLQVLNQDETPLLYSLVFGEGVVNDATSVVLFNAIEDIDIANFDVLVLLAFIGNFLYLLFTSTLLGVAAGLLSAYIIKKLCFARHSTDREVAIMILMAYLSYMLSMLLDLSGILTVFFSGIVMSHYTWHNVTESSRVTTKHTFATLSFIAEIFLFLYVGMDALDIEKWRLASSSPKKPIALSATILGLVMVGRAAFVFPLSFLSNLSKKETRPKISFKQQVIIWWAGLMRGAVSIALAYHKFTASGHTELRINAIMITSTVIVVLFSTMVFGFLTKPLLNFLIPPRPGSAADISSQSILDPFLGSLLGSDFDVGSQPSPQNNLQLLLTIPTRSVHRVWRKFDDSFMRPVFGGRGFVPFVPGSPVERSIHGSQLGTVTEAEHS</sequence>
<reference evidence="15" key="1">
    <citation type="journal article" date="2021" name="bioRxiv">
        <title>Whole Genome Assembly and Annotation of Northern Wild Rice, Zizania palustris L., Supports a Whole Genome Duplication in the Zizania Genus.</title>
        <authorList>
            <person name="Haas M."/>
            <person name="Kono T."/>
            <person name="Macchietto M."/>
            <person name="Millas R."/>
            <person name="McGilp L."/>
            <person name="Shao M."/>
            <person name="Duquette J."/>
            <person name="Hirsch C.N."/>
            <person name="Kimball J."/>
        </authorList>
    </citation>
    <scope>NUCLEOTIDE SEQUENCE</scope>
    <source>
        <tissue evidence="15">Fresh leaf tissue</tissue>
    </source>
</reference>
<feature type="transmembrane region" description="Helical" evidence="13">
    <location>
        <begin position="415"/>
        <end position="437"/>
    </location>
</feature>
<protein>
    <recommendedName>
        <fullName evidence="14">Cation/H+ exchanger transmembrane domain-containing protein</fullName>
    </recommendedName>
</protein>
<keyword evidence="3" id="KW-0633">Potassium transport</keyword>
<feature type="transmembrane region" description="Helical" evidence="13">
    <location>
        <begin position="218"/>
        <end position="240"/>
    </location>
</feature>
<evidence type="ECO:0000256" key="6">
    <source>
        <dbReference type="ARBA" id="ARBA00022989"/>
    </source>
</evidence>
<evidence type="ECO:0000256" key="13">
    <source>
        <dbReference type="SAM" id="Phobius"/>
    </source>
</evidence>
<evidence type="ECO:0000256" key="5">
    <source>
        <dbReference type="ARBA" id="ARBA00022958"/>
    </source>
</evidence>
<evidence type="ECO:0000256" key="12">
    <source>
        <dbReference type="ARBA" id="ARBA00047912"/>
    </source>
</evidence>
<comment type="catalytic activity">
    <reaction evidence="12">
        <text>K(+)(in) + H(+)(out) = K(+)(out) + H(+)(in)</text>
        <dbReference type="Rhea" id="RHEA:29467"/>
        <dbReference type="ChEBI" id="CHEBI:15378"/>
        <dbReference type="ChEBI" id="CHEBI:29103"/>
    </reaction>
</comment>
<dbReference type="GO" id="GO:0015386">
    <property type="term" value="F:potassium:proton antiporter activity"/>
    <property type="evidence" value="ECO:0007669"/>
    <property type="project" value="TreeGrafter"/>
</dbReference>
<feature type="transmembrane region" description="Helical" evidence="13">
    <location>
        <begin position="113"/>
        <end position="137"/>
    </location>
</feature>
<evidence type="ECO:0000256" key="10">
    <source>
        <dbReference type="ARBA" id="ARBA00023201"/>
    </source>
</evidence>
<proteinExistence type="predicted"/>
<gene>
    <name evidence="15" type="ORF">GUJ93_ZPchr0005g14395</name>
</gene>
<keyword evidence="9 13" id="KW-0472">Membrane</keyword>
<dbReference type="GO" id="GO:0005886">
    <property type="term" value="C:plasma membrane"/>
    <property type="evidence" value="ECO:0007669"/>
    <property type="project" value="TreeGrafter"/>
</dbReference>
<dbReference type="GO" id="GO:0051453">
    <property type="term" value="P:regulation of intracellular pH"/>
    <property type="evidence" value="ECO:0007669"/>
    <property type="project" value="TreeGrafter"/>
</dbReference>
<keyword evidence="7" id="KW-0915">Sodium</keyword>
<dbReference type="InterPro" id="IPR006153">
    <property type="entry name" value="Cation/H_exchanger_TM"/>
</dbReference>
<feature type="transmembrane region" description="Helical" evidence="13">
    <location>
        <begin position="23"/>
        <end position="43"/>
    </location>
</feature>
<evidence type="ECO:0000256" key="2">
    <source>
        <dbReference type="ARBA" id="ARBA00022448"/>
    </source>
</evidence>
<evidence type="ECO:0000256" key="8">
    <source>
        <dbReference type="ARBA" id="ARBA00023065"/>
    </source>
</evidence>
<evidence type="ECO:0000256" key="11">
    <source>
        <dbReference type="ARBA" id="ARBA00047524"/>
    </source>
</evidence>
<feature type="transmembrane region" description="Helical" evidence="13">
    <location>
        <begin position="261"/>
        <end position="284"/>
    </location>
</feature>
<comment type="caution">
    <text evidence="15">The sequence shown here is derived from an EMBL/GenBank/DDBJ whole genome shotgun (WGS) entry which is preliminary data.</text>
</comment>
<evidence type="ECO:0000313" key="16">
    <source>
        <dbReference type="Proteomes" id="UP000729402"/>
    </source>
</evidence>
<dbReference type="GO" id="GO:0015385">
    <property type="term" value="F:sodium:proton antiporter activity"/>
    <property type="evidence" value="ECO:0007669"/>
    <property type="project" value="InterPro"/>
</dbReference>
<evidence type="ECO:0000313" key="15">
    <source>
        <dbReference type="EMBL" id="KAG8067191.1"/>
    </source>
</evidence>
<feature type="domain" description="Cation/H+ exchanger transmembrane" evidence="14">
    <location>
        <begin position="30"/>
        <end position="443"/>
    </location>
</feature>
<keyword evidence="2" id="KW-0813">Transport</keyword>
<evidence type="ECO:0000259" key="14">
    <source>
        <dbReference type="Pfam" id="PF00999"/>
    </source>
</evidence>
<dbReference type="AlphaFoldDB" id="A0A8J5T502"/>
<dbReference type="PANTHER" id="PTHR10110:SF116">
    <property type="entry name" value="NA+_H+ EXCHANGER"/>
    <property type="match status" value="1"/>
</dbReference>
<keyword evidence="16" id="KW-1185">Reference proteome</keyword>
<evidence type="ECO:0000256" key="7">
    <source>
        <dbReference type="ARBA" id="ARBA00023053"/>
    </source>
</evidence>
<keyword evidence="6 13" id="KW-1133">Transmembrane helix</keyword>
<dbReference type="OrthoDB" id="196264at2759"/>
<dbReference type="PANTHER" id="PTHR10110">
    <property type="entry name" value="SODIUM/HYDROGEN EXCHANGER"/>
    <property type="match status" value="1"/>
</dbReference>
<keyword evidence="10" id="KW-0739">Sodium transport</keyword>
<name>A0A8J5T502_ZIZPA</name>
<organism evidence="15 16">
    <name type="scientific">Zizania palustris</name>
    <name type="common">Northern wild rice</name>
    <dbReference type="NCBI Taxonomy" id="103762"/>
    <lineage>
        <taxon>Eukaryota</taxon>
        <taxon>Viridiplantae</taxon>
        <taxon>Streptophyta</taxon>
        <taxon>Embryophyta</taxon>
        <taxon>Tracheophyta</taxon>
        <taxon>Spermatophyta</taxon>
        <taxon>Magnoliopsida</taxon>
        <taxon>Liliopsida</taxon>
        <taxon>Poales</taxon>
        <taxon>Poaceae</taxon>
        <taxon>BOP clade</taxon>
        <taxon>Oryzoideae</taxon>
        <taxon>Oryzeae</taxon>
        <taxon>Zizaniinae</taxon>
        <taxon>Zizania</taxon>
    </lineage>
</organism>
<keyword evidence="5" id="KW-0630">Potassium</keyword>
<dbReference type="InterPro" id="IPR018422">
    <property type="entry name" value="Cation/H_exchanger_CPA1"/>
</dbReference>
<feature type="transmembrane region" description="Helical" evidence="13">
    <location>
        <begin position="55"/>
        <end position="72"/>
    </location>
</feature>
<dbReference type="Pfam" id="PF00999">
    <property type="entry name" value="Na_H_Exchanger"/>
    <property type="match status" value="1"/>
</dbReference>
<evidence type="ECO:0000256" key="9">
    <source>
        <dbReference type="ARBA" id="ARBA00023136"/>
    </source>
</evidence>
<comment type="subcellular location">
    <subcellularLocation>
        <location evidence="1">Membrane</location>
        <topology evidence="1">Multi-pass membrane protein</topology>
    </subcellularLocation>
</comment>
<accession>A0A8J5T502</accession>
<feature type="transmembrane region" description="Helical" evidence="13">
    <location>
        <begin position="385"/>
        <end position="403"/>
    </location>
</feature>
<dbReference type="GO" id="GO:0098719">
    <property type="term" value="P:sodium ion import across plasma membrane"/>
    <property type="evidence" value="ECO:0007669"/>
    <property type="project" value="TreeGrafter"/>
</dbReference>
<dbReference type="EMBL" id="JAAALK010000284">
    <property type="protein sequence ID" value="KAG8067191.1"/>
    <property type="molecule type" value="Genomic_DNA"/>
</dbReference>
<keyword evidence="4 13" id="KW-0812">Transmembrane</keyword>
<feature type="transmembrane region" description="Helical" evidence="13">
    <location>
        <begin position="342"/>
        <end position="365"/>
    </location>
</feature>
<feature type="transmembrane region" description="Helical" evidence="13">
    <location>
        <begin position="84"/>
        <end position="101"/>
    </location>
</feature>
<keyword evidence="8" id="KW-0406">Ion transport</keyword>
<evidence type="ECO:0000256" key="4">
    <source>
        <dbReference type="ARBA" id="ARBA00022692"/>
    </source>
</evidence>